<accession>A0A5C6EN31</accession>
<evidence type="ECO:0000313" key="2">
    <source>
        <dbReference type="Proteomes" id="UP000317977"/>
    </source>
</evidence>
<name>A0A5C6EN31_9BACT</name>
<evidence type="ECO:0000313" key="1">
    <source>
        <dbReference type="EMBL" id="TWU51143.1"/>
    </source>
</evidence>
<dbReference type="EMBL" id="SJPX01000003">
    <property type="protein sequence ID" value="TWU51143.1"/>
    <property type="molecule type" value="Genomic_DNA"/>
</dbReference>
<proteinExistence type="predicted"/>
<keyword evidence="2" id="KW-1185">Reference proteome</keyword>
<protein>
    <submittedName>
        <fullName evidence="1">Uncharacterized protein</fullName>
    </submittedName>
</protein>
<organism evidence="1 2">
    <name type="scientific">Rubripirellula reticaptiva</name>
    <dbReference type="NCBI Taxonomy" id="2528013"/>
    <lineage>
        <taxon>Bacteria</taxon>
        <taxon>Pseudomonadati</taxon>
        <taxon>Planctomycetota</taxon>
        <taxon>Planctomycetia</taxon>
        <taxon>Pirellulales</taxon>
        <taxon>Pirellulaceae</taxon>
        <taxon>Rubripirellula</taxon>
    </lineage>
</organism>
<gene>
    <name evidence="1" type="ORF">Poly59_27330</name>
</gene>
<dbReference type="Proteomes" id="UP000317977">
    <property type="component" value="Unassembled WGS sequence"/>
</dbReference>
<dbReference type="AlphaFoldDB" id="A0A5C6EN31"/>
<sequence length="101" mass="11516">MIRRTGPASTEDQERSIYGWIIGYVLAALLTNAYCQVHRWGDWTREPNTREDAMLNTAFATAAWPIYWSSRLAIKVVHDLSSQAPVDEVYLPLSTLKQNSM</sequence>
<comment type="caution">
    <text evidence="1">The sequence shown here is derived from an EMBL/GenBank/DDBJ whole genome shotgun (WGS) entry which is preliminary data.</text>
</comment>
<reference evidence="1 2" key="1">
    <citation type="submission" date="2019-02" db="EMBL/GenBank/DDBJ databases">
        <title>Deep-cultivation of Planctomycetes and their phenomic and genomic characterization uncovers novel biology.</title>
        <authorList>
            <person name="Wiegand S."/>
            <person name="Jogler M."/>
            <person name="Boedeker C."/>
            <person name="Pinto D."/>
            <person name="Vollmers J."/>
            <person name="Rivas-Marin E."/>
            <person name="Kohn T."/>
            <person name="Peeters S.H."/>
            <person name="Heuer A."/>
            <person name="Rast P."/>
            <person name="Oberbeckmann S."/>
            <person name="Bunk B."/>
            <person name="Jeske O."/>
            <person name="Meyerdierks A."/>
            <person name="Storesund J.E."/>
            <person name="Kallscheuer N."/>
            <person name="Luecker S."/>
            <person name="Lage O.M."/>
            <person name="Pohl T."/>
            <person name="Merkel B.J."/>
            <person name="Hornburger P."/>
            <person name="Mueller R.-W."/>
            <person name="Bruemmer F."/>
            <person name="Labrenz M."/>
            <person name="Spormann A.M."/>
            <person name="Op Den Camp H."/>
            <person name="Overmann J."/>
            <person name="Amann R."/>
            <person name="Jetten M.S.M."/>
            <person name="Mascher T."/>
            <person name="Medema M.H."/>
            <person name="Devos D.P."/>
            <person name="Kaster A.-K."/>
            <person name="Ovreas L."/>
            <person name="Rohde M."/>
            <person name="Galperin M.Y."/>
            <person name="Jogler C."/>
        </authorList>
    </citation>
    <scope>NUCLEOTIDE SEQUENCE [LARGE SCALE GENOMIC DNA]</scope>
    <source>
        <strain evidence="1 2">Poly59</strain>
    </source>
</reference>